<reference evidence="2" key="1">
    <citation type="submission" date="2022-06" db="EMBL/GenBank/DDBJ databases">
        <authorList>
            <person name="Berger JAMES D."/>
            <person name="Berger JAMES D."/>
        </authorList>
    </citation>
    <scope>NUCLEOTIDE SEQUENCE [LARGE SCALE GENOMIC DNA]</scope>
</reference>
<feature type="region of interest" description="Disordered" evidence="1">
    <location>
        <begin position="337"/>
        <end position="373"/>
    </location>
</feature>
<protein>
    <submittedName>
        <fullName evidence="3">Uncharacterized protein</fullName>
    </submittedName>
</protein>
<name>A0AA85IMH5_TRIRE</name>
<feature type="compositionally biased region" description="Basic residues" evidence="1">
    <location>
        <begin position="342"/>
        <end position="357"/>
    </location>
</feature>
<proteinExistence type="predicted"/>
<dbReference type="WBParaSite" id="TREG1_107500.1">
    <property type="protein sequence ID" value="TREG1_107500.1"/>
    <property type="gene ID" value="TREG1_107500"/>
</dbReference>
<evidence type="ECO:0000313" key="3">
    <source>
        <dbReference type="WBParaSite" id="TREG1_107500.1"/>
    </source>
</evidence>
<evidence type="ECO:0000313" key="2">
    <source>
        <dbReference type="Proteomes" id="UP000050795"/>
    </source>
</evidence>
<dbReference type="Proteomes" id="UP000050795">
    <property type="component" value="Unassembled WGS sequence"/>
</dbReference>
<evidence type="ECO:0000256" key="1">
    <source>
        <dbReference type="SAM" id="MobiDB-lite"/>
    </source>
</evidence>
<accession>A0AA85IMH5</accession>
<feature type="compositionally biased region" description="Polar residues" evidence="1">
    <location>
        <begin position="361"/>
        <end position="373"/>
    </location>
</feature>
<feature type="compositionally biased region" description="Low complexity" evidence="1">
    <location>
        <begin position="201"/>
        <end position="220"/>
    </location>
</feature>
<keyword evidence="2" id="KW-1185">Reference proteome</keyword>
<feature type="region of interest" description="Disordered" evidence="1">
    <location>
        <begin position="391"/>
        <end position="412"/>
    </location>
</feature>
<organism evidence="2 3">
    <name type="scientific">Trichobilharzia regenti</name>
    <name type="common">Nasal bird schistosome</name>
    <dbReference type="NCBI Taxonomy" id="157069"/>
    <lineage>
        <taxon>Eukaryota</taxon>
        <taxon>Metazoa</taxon>
        <taxon>Spiralia</taxon>
        <taxon>Lophotrochozoa</taxon>
        <taxon>Platyhelminthes</taxon>
        <taxon>Trematoda</taxon>
        <taxon>Digenea</taxon>
        <taxon>Strigeidida</taxon>
        <taxon>Schistosomatoidea</taxon>
        <taxon>Schistosomatidae</taxon>
        <taxon>Trichobilharzia</taxon>
    </lineage>
</organism>
<sequence length="412" mass="46218">MFETLNDFCQASKFLMTDQLEHQCSLQQYDKETMSNLSSLMNIYYAFNYYYNNNSSHYIDNSQQKSNIEPVMMTPFITTLSPYTEYPIWSSILISAAAAAAASTNKLTPTLSSCVTMPSTSGEQCDTLLSLPSLSSIILANNELPKEVDMMKGKYENEFLSKFFNCALMESENFCCNETEQLNLSSLSSLSTSSSTSSSLCSTSSVSSSSSSSSSSGSKLSDTKRSSGFFVKDLINSDHCERYSRYDDSCMNDCHHVKEGKRVSEQDPKDEEEEEVIGECDTTMKDNSKNCDDDHVSNSLKNLFNMNVKKASSTVKFTTISQDAHKMNCAKKASKEEVNRLKSNRHNSHNRKLNSRHRTNEASSSSNKLTTNDAASRLHLPAWVFCTRYSDRPSSGPRIRKPRMCRTNDEIN</sequence>
<reference evidence="3" key="2">
    <citation type="submission" date="2023-11" db="UniProtKB">
        <authorList>
            <consortium name="WormBaseParasite"/>
        </authorList>
    </citation>
    <scope>IDENTIFICATION</scope>
</reference>
<feature type="region of interest" description="Disordered" evidence="1">
    <location>
        <begin position="201"/>
        <end position="224"/>
    </location>
</feature>
<dbReference type="AlphaFoldDB" id="A0AA85IMH5"/>